<evidence type="ECO:0000256" key="2">
    <source>
        <dbReference type="ARBA" id="ARBA00003949"/>
    </source>
</evidence>
<keyword evidence="5 12" id="KW-0479">Metal-binding</keyword>
<dbReference type="Gene3D" id="3.40.140.10">
    <property type="entry name" value="Cytidine Deaminase, domain 2"/>
    <property type="match status" value="1"/>
</dbReference>
<feature type="domain" description="CMP/dCMP-type deaminase" evidence="14">
    <location>
        <begin position="12"/>
        <end position="138"/>
    </location>
</feature>
<sequence length="143" mass="15310">MCRSLDVAMADLEAQKLVKIAQDMRARSYCNYSKVRVGAALLCEDGTIITGCNVENASYGLTICAERTALVKAVSEGHRNFKAIAIASNMNDLTMPCGACRQFILEFGKSIVVYAAAADGRVLTKTADELLPLSFGASDLPPK</sequence>
<dbReference type="Pfam" id="PF00383">
    <property type="entry name" value="dCMP_cyt_deam_1"/>
    <property type="match status" value="1"/>
</dbReference>
<proteinExistence type="inferred from homology"/>
<feature type="active site" description="Proton donor" evidence="10">
    <location>
        <position position="66"/>
    </location>
</feature>
<dbReference type="PROSITE" id="PS51747">
    <property type="entry name" value="CYT_DCMP_DEAMINASES_2"/>
    <property type="match status" value="1"/>
</dbReference>
<comment type="catalytic activity">
    <reaction evidence="9 13">
        <text>cytidine + H2O + H(+) = uridine + NH4(+)</text>
        <dbReference type="Rhea" id="RHEA:16069"/>
        <dbReference type="ChEBI" id="CHEBI:15377"/>
        <dbReference type="ChEBI" id="CHEBI:15378"/>
        <dbReference type="ChEBI" id="CHEBI:16704"/>
        <dbReference type="ChEBI" id="CHEBI:17562"/>
        <dbReference type="ChEBI" id="CHEBI:28938"/>
        <dbReference type="EC" id="3.5.4.5"/>
    </reaction>
</comment>
<dbReference type="InterPro" id="IPR016193">
    <property type="entry name" value="Cytidine_deaminase-like"/>
</dbReference>
<dbReference type="GO" id="GO:0072527">
    <property type="term" value="P:pyrimidine-containing compound metabolic process"/>
    <property type="evidence" value="ECO:0007669"/>
    <property type="project" value="UniProtKB-ARBA"/>
</dbReference>
<evidence type="ECO:0000313" key="15">
    <source>
        <dbReference type="EMBL" id="JAP85389.1"/>
    </source>
</evidence>
<dbReference type="NCBIfam" id="TIGR01354">
    <property type="entry name" value="cyt_deam_tetra"/>
    <property type="match status" value="1"/>
</dbReference>
<evidence type="ECO:0000256" key="4">
    <source>
        <dbReference type="ARBA" id="ARBA00012783"/>
    </source>
</evidence>
<feature type="binding site" evidence="12">
    <location>
        <position position="97"/>
    </location>
    <ligand>
        <name>Zn(2+)</name>
        <dbReference type="ChEBI" id="CHEBI:29105"/>
        <note>catalytic</note>
    </ligand>
</feature>
<dbReference type="GO" id="GO:0042802">
    <property type="term" value="F:identical protein binding"/>
    <property type="evidence" value="ECO:0007669"/>
    <property type="project" value="UniProtKB-ARBA"/>
</dbReference>
<dbReference type="EC" id="3.5.4.5" evidence="4 13"/>
<dbReference type="PANTHER" id="PTHR11644:SF2">
    <property type="entry name" value="CYTIDINE DEAMINASE"/>
    <property type="match status" value="1"/>
</dbReference>
<evidence type="ECO:0000256" key="11">
    <source>
        <dbReference type="PIRSR" id="PIRSR606262-2"/>
    </source>
</evidence>
<evidence type="ECO:0000256" key="3">
    <source>
        <dbReference type="ARBA" id="ARBA00006576"/>
    </source>
</evidence>
<protein>
    <recommendedName>
        <fullName evidence="4 13">Cytidine deaminase</fullName>
        <ecNumber evidence="4 13">3.5.4.5</ecNumber>
    </recommendedName>
    <alternativeName>
        <fullName evidence="8 13">Cytidine aminohydrolase</fullName>
    </alternativeName>
</protein>
<evidence type="ECO:0000259" key="14">
    <source>
        <dbReference type="PROSITE" id="PS51747"/>
    </source>
</evidence>
<evidence type="ECO:0000256" key="8">
    <source>
        <dbReference type="ARBA" id="ARBA00032005"/>
    </source>
</evidence>
<dbReference type="InterPro" id="IPR006262">
    <property type="entry name" value="Cyt_deam_tetra"/>
</dbReference>
<comment type="function">
    <text evidence="2 13">This enzyme scavenges exogenous and endogenous cytidine and 2'-deoxycytidine for UMP synthesis.</text>
</comment>
<evidence type="ECO:0000256" key="5">
    <source>
        <dbReference type="ARBA" id="ARBA00022723"/>
    </source>
</evidence>
<name>A0A131Z1S7_RHIAP</name>
<dbReference type="GO" id="GO:0055086">
    <property type="term" value="P:nucleobase-containing small molecule metabolic process"/>
    <property type="evidence" value="ECO:0007669"/>
    <property type="project" value="UniProtKB-ARBA"/>
</dbReference>
<feature type="binding site" evidence="12">
    <location>
        <position position="100"/>
    </location>
    <ligand>
        <name>Zn(2+)</name>
        <dbReference type="ChEBI" id="CHEBI:29105"/>
        <note>catalytic</note>
    </ligand>
</feature>
<keyword evidence="6 13" id="KW-0378">Hydrolase</keyword>
<comment type="catalytic activity">
    <reaction evidence="13">
        <text>2'-deoxycytidine + H2O + H(+) = 2'-deoxyuridine + NH4(+)</text>
        <dbReference type="Rhea" id="RHEA:13433"/>
        <dbReference type="ChEBI" id="CHEBI:15377"/>
        <dbReference type="ChEBI" id="CHEBI:15378"/>
        <dbReference type="ChEBI" id="CHEBI:15698"/>
        <dbReference type="ChEBI" id="CHEBI:16450"/>
        <dbReference type="ChEBI" id="CHEBI:28938"/>
        <dbReference type="EC" id="3.5.4.5"/>
    </reaction>
</comment>
<evidence type="ECO:0000256" key="9">
    <source>
        <dbReference type="ARBA" id="ARBA00049558"/>
    </source>
</evidence>
<evidence type="ECO:0000256" key="13">
    <source>
        <dbReference type="RuleBase" id="RU364006"/>
    </source>
</evidence>
<dbReference type="GO" id="GO:0004126">
    <property type="term" value="F:cytidine deaminase activity"/>
    <property type="evidence" value="ECO:0007669"/>
    <property type="project" value="UniProtKB-UniRule"/>
</dbReference>
<dbReference type="AlphaFoldDB" id="A0A131Z1S7"/>
<dbReference type="InterPro" id="IPR050202">
    <property type="entry name" value="Cyt/Deoxycyt_deaminase"/>
</dbReference>
<comment type="cofactor">
    <cofactor evidence="1 12 13">
        <name>Zn(2+)</name>
        <dbReference type="ChEBI" id="CHEBI:29105"/>
    </cofactor>
</comment>
<evidence type="ECO:0000256" key="1">
    <source>
        <dbReference type="ARBA" id="ARBA00001947"/>
    </source>
</evidence>
<evidence type="ECO:0000256" key="10">
    <source>
        <dbReference type="PIRSR" id="PIRSR606262-1"/>
    </source>
</evidence>
<dbReference type="PANTHER" id="PTHR11644">
    <property type="entry name" value="CYTIDINE DEAMINASE"/>
    <property type="match status" value="1"/>
</dbReference>
<reference evidence="15" key="1">
    <citation type="journal article" date="2016" name="Ticks Tick Borne Dis.">
        <title>De novo assembly and annotation of the salivary gland transcriptome of Rhipicephalus appendiculatus male and female ticks during blood feeding.</title>
        <authorList>
            <person name="de Castro M.H."/>
            <person name="de Klerk D."/>
            <person name="Pienaar R."/>
            <person name="Latif A.A."/>
            <person name="Rees D.J."/>
            <person name="Mans B.J."/>
        </authorList>
    </citation>
    <scope>NUCLEOTIDE SEQUENCE</scope>
    <source>
        <tissue evidence="15">Salivary glands</tissue>
    </source>
</reference>
<evidence type="ECO:0000256" key="7">
    <source>
        <dbReference type="ARBA" id="ARBA00022833"/>
    </source>
</evidence>
<feature type="binding site" evidence="12">
    <location>
        <position position="64"/>
    </location>
    <ligand>
        <name>Zn(2+)</name>
        <dbReference type="ChEBI" id="CHEBI:29105"/>
        <note>catalytic</note>
    </ligand>
</feature>
<organism evidence="15">
    <name type="scientific">Rhipicephalus appendiculatus</name>
    <name type="common">Brown ear tick</name>
    <dbReference type="NCBI Taxonomy" id="34631"/>
    <lineage>
        <taxon>Eukaryota</taxon>
        <taxon>Metazoa</taxon>
        <taxon>Ecdysozoa</taxon>
        <taxon>Arthropoda</taxon>
        <taxon>Chelicerata</taxon>
        <taxon>Arachnida</taxon>
        <taxon>Acari</taxon>
        <taxon>Parasitiformes</taxon>
        <taxon>Ixodida</taxon>
        <taxon>Ixodoidea</taxon>
        <taxon>Ixodidae</taxon>
        <taxon>Rhipicephalinae</taxon>
        <taxon>Rhipicephalus</taxon>
        <taxon>Rhipicephalus</taxon>
    </lineage>
</organism>
<dbReference type="InterPro" id="IPR016192">
    <property type="entry name" value="APOBEC/CMP_deaminase_Zn-bd"/>
</dbReference>
<dbReference type="InterPro" id="IPR002125">
    <property type="entry name" value="CMP_dCMP_dom"/>
</dbReference>
<evidence type="ECO:0000256" key="6">
    <source>
        <dbReference type="ARBA" id="ARBA00022801"/>
    </source>
</evidence>
<evidence type="ECO:0000256" key="12">
    <source>
        <dbReference type="PIRSR" id="PIRSR606262-3"/>
    </source>
</evidence>
<dbReference type="GO" id="GO:0008270">
    <property type="term" value="F:zinc ion binding"/>
    <property type="evidence" value="ECO:0007669"/>
    <property type="project" value="UniProtKB-UniRule"/>
</dbReference>
<dbReference type="SUPFAM" id="SSF53927">
    <property type="entry name" value="Cytidine deaminase-like"/>
    <property type="match status" value="1"/>
</dbReference>
<dbReference type="PROSITE" id="PS00903">
    <property type="entry name" value="CYT_DCMP_DEAMINASES_1"/>
    <property type="match status" value="1"/>
</dbReference>
<comment type="similarity">
    <text evidence="3 13">Belongs to the cytidine and deoxycytidylate deaminase family.</text>
</comment>
<feature type="binding site" evidence="11">
    <location>
        <begin position="53"/>
        <end position="59"/>
    </location>
    <ligand>
        <name>substrate</name>
    </ligand>
</feature>
<accession>A0A131Z1S7</accession>
<dbReference type="GO" id="GO:0005829">
    <property type="term" value="C:cytosol"/>
    <property type="evidence" value="ECO:0007669"/>
    <property type="project" value="TreeGrafter"/>
</dbReference>
<dbReference type="NCBIfam" id="NF004064">
    <property type="entry name" value="PRK05578.1"/>
    <property type="match status" value="1"/>
</dbReference>
<dbReference type="FunFam" id="3.40.140.10:FF:000008">
    <property type="entry name" value="Cytidine deaminase"/>
    <property type="match status" value="1"/>
</dbReference>
<dbReference type="CDD" id="cd01283">
    <property type="entry name" value="cytidine_deaminase"/>
    <property type="match status" value="1"/>
</dbReference>
<dbReference type="EMBL" id="GEDV01003168">
    <property type="protein sequence ID" value="JAP85389.1"/>
    <property type="molecule type" value="Transcribed_RNA"/>
</dbReference>
<keyword evidence="7 12" id="KW-0862">Zinc</keyword>